<sequence>MLDYKGVAQFDFQISDGDTILTGDFEHFQSNVEQLIKGKDSYFNFKGRFDNNVPVGDWRFTFGEYKASTTKNVNLNDFKYQVALNGTQHEAYGSLQNGKPNGKWEHSINKIKEGEAESTLFKSQVDFANGIPQKSFEIQNETNTLIGRFLRDGLAHDVWELYSSSDPSSIETWQFIDGILKHVKVKSSDTTYTTTIFNDAITNPVSVNLDANYLAVINLFLKLNSDNHAQIEDGVNSLLSQNADQYDKIFSVLSALGDTKYRPEFKVKLNLNPLTNKELRYINQTKELYEKSSEIATSLLASTQLSLLKLSDQEVAFLTSVIKLINKQYLKTVKEILEYQSADLLKYVPRNSILSKVAQDSLRASFTVSYEFNDSSFTQTHLSNNYTQFELAKTDLEGLSEWMKYLDTVIENINKTLSNKLTRELQEQELMALEEQIIKENDTLNAMIDTLMTKSAQSTAKSFQTIKSFAKGSLSQYSTFENMADKPTKARELIKCFNQLEILIETLALQQQRDEEIKQLYLDEVWNPFTATLMDEEVKRRITNAYFNILQPYLYETIELKLNCANAQDLADLFDKLFIQMQQLRNADTKKLERKLKKENDAVEILSLFSIKNTLQTEGDD</sequence>
<name>A0A975A065_9BACT</name>
<evidence type="ECO:0000313" key="2">
    <source>
        <dbReference type="Proteomes" id="UP000662783"/>
    </source>
</evidence>
<evidence type="ECO:0000313" key="1">
    <source>
        <dbReference type="EMBL" id="QSE96476.1"/>
    </source>
</evidence>
<organism evidence="1 2">
    <name type="scientific">Fulvivirga lutea</name>
    <dbReference type="NCBI Taxonomy" id="2810512"/>
    <lineage>
        <taxon>Bacteria</taxon>
        <taxon>Pseudomonadati</taxon>
        <taxon>Bacteroidota</taxon>
        <taxon>Cytophagia</taxon>
        <taxon>Cytophagales</taxon>
        <taxon>Fulvivirgaceae</taxon>
        <taxon>Fulvivirga</taxon>
    </lineage>
</organism>
<dbReference type="KEGG" id="fuv:JR347_12800"/>
<gene>
    <name evidence="1" type="ORF">JR347_12800</name>
</gene>
<proteinExistence type="predicted"/>
<dbReference type="AlphaFoldDB" id="A0A975A065"/>
<dbReference type="EMBL" id="CP070608">
    <property type="protein sequence ID" value="QSE96476.1"/>
    <property type="molecule type" value="Genomic_DNA"/>
</dbReference>
<dbReference type="RefSeq" id="WP_205720992.1">
    <property type="nucleotide sequence ID" value="NZ_CP070608.1"/>
</dbReference>
<keyword evidence="2" id="KW-1185">Reference proteome</keyword>
<reference evidence="1" key="1">
    <citation type="submission" date="2021-02" db="EMBL/GenBank/DDBJ databases">
        <title>Fulvivirga sp. S481 isolated from sea water.</title>
        <authorList>
            <person name="Bae S.S."/>
            <person name="Baek K."/>
        </authorList>
    </citation>
    <scope>NUCLEOTIDE SEQUENCE</scope>
    <source>
        <strain evidence="1">S481</strain>
    </source>
</reference>
<dbReference type="Proteomes" id="UP000662783">
    <property type="component" value="Chromosome"/>
</dbReference>
<accession>A0A975A065</accession>
<protein>
    <submittedName>
        <fullName evidence="1">Uncharacterized protein</fullName>
    </submittedName>
</protein>